<evidence type="ECO:0000256" key="12">
    <source>
        <dbReference type="SAM" id="Phobius"/>
    </source>
</evidence>
<dbReference type="GO" id="GO:0016887">
    <property type="term" value="F:ATP hydrolysis activity"/>
    <property type="evidence" value="ECO:0007669"/>
    <property type="project" value="InterPro"/>
</dbReference>
<dbReference type="Pfam" id="PF00005">
    <property type="entry name" value="ABC_tran"/>
    <property type="match status" value="2"/>
</dbReference>
<dbReference type="InterPro" id="IPR044746">
    <property type="entry name" value="ABCC_6TM_D1"/>
</dbReference>
<comment type="similarity">
    <text evidence="2">Belongs to the ABC transporter superfamily. ABCC family. Conjugate transporter (TC 3.A.1.208) subfamily.</text>
</comment>
<dbReference type="Proteomes" id="UP000094444">
    <property type="component" value="Unassembled WGS sequence"/>
</dbReference>
<evidence type="ECO:0000256" key="6">
    <source>
        <dbReference type="ARBA" id="ARBA00022741"/>
    </source>
</evidence>
<dbReference type="InterPro" id="IPR011527">
    <property type="entry name" value="ABC1_TM_dom"/>
</dbReference>
<evidence type="ECO:0000256" key="7">
    <source>
        <dbReference type="ARBA" id="ARBA00022840"/>
    </source>
</evidence>
<dbReference type="GO" id="GO:0005886">
    <property type="term" value="C:plasma membrane"/>
    <property type="evidence" value="ECO:0007669"/>
    <property type="project" value="UniProtKB-SubCell"/>
</dbReference>
<feature type="transmembrane region" description="Helical" evidence="12">
    <location>
        <begin position="265"/>
        <end position="287"/>
    </location>
</feature>
<comment type="caution">
    <text evidence="15">The sequence shown here is derived from an EMBL/GenBank/DDBJ whole genome shotgun (WGS) entry which is preliminary data.</text>
</comment>
<dbReference type="InterPro" id="IPR044726">
    <property type="entry name" value="ABCC_6TM_D2"/>
</dbReference>
<dbReference type="InterPro" id="IPR036640">
    <property type="entry name" value="ABC1_TM_sf"/>
</dbReference>
<evidence type="ECO:0000256" key="10">
    <source>
        <dbReference type="ARBA" id="ARBA00023180"/>
    </source>
</evidence>
<name>A0A2P5I1H3_DIAHE</name>
<evidence type="ECO:0000259" key="13">
    <source>
        <dbReference type="PROSITE" id="PS50893"/>
    </source>
</evidence>
<evidence type="ECO:0000313" key="15">
    <source>
        <dbReference type="EMBL" id="POS76379.1"/>
    </source>
</evidence>
<dbReference type="CDD" id="cd03244">
    <property type="entry name" value="ABCC_MRP_domain2"/>
    <property type="match status" value="1"/>
</dbReference>
<dbReference type="STRING" id="158607.A0A2P5I1H3"/>
<proteinExistence type="inferred from homology"/>
<gene>
    <name evidence="15" type="ORF">DHEL01_v205223</name>
</gene>
<keyword evidence="10" id="KW-0325">Glycoprotein</keyword>
<evidence type="ECO:0000256" key="9">
    <source>
        <dbReference type="ARBA" id="ARBA00023136"/>
    </source>
</evidence>
<dbReference type="SMART" id="SM00382">
    <property type="entry name" value="AAA"/>
    <property type="match status" value="2"/>
</dbReference>
<dbReference type="SUPFAM" id="SSF90123">
    <property type="entry name" value="ABC transporter transmembrane region"/>
    <property type="match status" value="2"/>
</dbReference>
<keyword evidence="9 12" id="KW-0472">Membrane</keyword>
<feature type="transmembrane region" description="Helical" evidence="12">
    <location>
        <begin position="214"/>
        <end position="230"/>
    </location>
</feature>
<evidence type="ECO:0000256" key="5">
    <source>
        <dbReference type="ARBA" id="ARBA00022692"/>
    </source>
</evidence>
<dbReference type="CDD" id="cd18579">
    <property type="entry name" value="ABC_6TM_ABCC_D1"/>
    <property type="match status" value="1"/>
</dbReference>
<evidence type="ECO:0000313" key="16">
    <source>
        <dbReference type="Proteomes" id="UP000094444"/>
    </source>
</evidence>
<feature type="transmembrane region" description="Helical" evidence="12">
    <location>
        <begin position="943"/>
        <end position="964"/>
    </location>
</feature>
<comment type="subcellular location">
    <subcellularLocation>
        <location evidence="1">Cell membrane</location>
        <topology evidence="1">Multi-pass membrane protein</topology>
    </subcellularLocation>
</comment>
<dbReference type="PROSITE" id="PS50929">
    <property type="entry name" value="ABC_TM1F"/>
    <property type="match status" value="2"/>
</dbReference>
<dbReference type="PROSITE" id="PS00211">
    <property type="entry name" value="ABC_TRANSPORTER_1"/>
    <property type="match status" value="1"/>
</dbReference>
<dbReference type="Gene3D" id="3.40.50.300">
    <property type="entry name" value="P-loop containing nucleotide triphosphate hydrolases"/>
    <property type="match status" value="2"/>
</dbReference>
<feature type="compositionally biased region" description="Basic and acidic residues" evidence="11">
    <location>
        <begin position="796"/>
        <end position="809"/>
    </location>
</feature>
<evidence type="ECO:0000256" key="8">
    <source>
        <dbReference type="ARBA" id="ARBA00022989"/>
    </source>
</evidence>
<dbReference type="PANTHER" id="PTHR24223">
    <property type="entry name" value="ATP-BINDING CASSETTE SUB-FAMILY C"/>
    <property type="match status" value="1"/>
</dbReference>
<dbReference type="InterPro" id="IPR003593">
    <property type="entry name" value="AAA+_ATPase"/>
</dbReference>
<keyword evidence="7" id="KW-0067">ATP-binding</keyword>
<dbReference type="GO" id="GO:0140359">
    <property type="term" value="F:ABC-type transporter activity"/>
    <property type="evidence" value="ECO:0007669"/>
    <property type="project" value="InterPro"/>
</dbReference>
<dbReference type="Gene3D" id="1.20.1560.10">
    <property type="entry name" value="ABC transporter type 1, transmembrane domain"/>
    <property type="match status" value="2"/>
</dbReference>
<dbReference type="PANTHER" id="PTHR24223:SF399">
    <property type="entry name" value="ABC TRANSPORTER ATNG"/>
    <property type="match status" value="1"/>
</dbReference>
<dbReference type="OrthoDB" id="6500128at2759"/>
<feature type="domain" description="ABC transporter" evidence="13">
    <location>
        <begin position="561"/>
        <end position="792"/>
    </location>
</feature>
<evidence type="ECO:0000256" key="4">
    <source>
        <dbReference type="ARBA" id="ARBA00022475"/>
    </source>
</evidence>
<dbReference type="InterPro" id="IPR050173">
    <property type="entry name" value="ABC_transporter_C-like"/>
</dbReference>
<dbReference type="InterPro" id="IPR027417">
    <property type="entry name" value="P-loop_NTPase"/>
</dbReference>
<protein>
    <submittedName>
        <fullName evidence="15">Canalicular multispecific organic anion transporter 2</fullName>
    </submittedName>
</protein>
<evidence type="ECO:0000256" key="2">
    <source>
        <dbReference type="ARBA" id="ARBA00009726"/>
    </source>
</evidence>
<dbReference type="SUPFAM" id="SSF52540">
    <property type="entry name" value="P-loop containing nucleoside triphosphate hydrolases"/>
    <property type="match status" value="2"/>
</dbReference>
<dbReference type="GO" id="GO:0005524">
    <property type="term" value="F:ATP binding"/>
    <property type="evidence" value="ECO:0007669"/>
    <property type="project" value="UniProtKB-KW"/>
</dbReference>
<dbReference type="CDD" id="cd18580">
    <property type="entry name" value="ABC_6TM_ABCC_D2"/>
    <property type="match status" value="1"/>
</dbReference>
<feature type="domain" description="ABC transmembrane type-1" evidence="14">
    <location>
        <begin position="839"/>
        <end position="1112"/>
    </location>
</feature>
<feature type="transmembrane region" description="Helical" evidence="12">
    <location>
        <begin position="38"/>
        <end position="57"/>
    </location>
</feature>
<feature type="transmembrane region" description="Helical" evidence="12">
    <location>
        <begin position="826"/>
        <end position="849"/>
    </location>
</feature>
<organism evidence="15 16">
    <name type="scientific">Diaporthe helianthi</name>
    <dbReference type="NCBI Taxonomy" id="158607"/>
    <lineage>
        <taxon>Eukaryota</taxon>
        <taxon>Fungi</taxon>
        <taxon>Dikarya</taxon>
        <taxon>Ascomycota</taxon>
        <taxon>Pezizomycotina</taxon>
        <taxon>Sordariomycetes</taxon>
        <taxon>Sordariomycetidae</taxon>
        <taxon>Diaporthales</taxon>
        <taxon>Diaporthaceae</taxon>
        <taxon>Diaporthe</taxon>
    </lineage>
</organism>
<evidence type="ECO:0000256" key="3">
    <source>
        <dbReference type="ARBA" id="ARBA00022448"/>
    </source>
</evidence>
<reference evidence="15" key="1">
    <citation type="submission" date="2017-09" db="EMBL/GenBank/DDBJ databases">
        <title>Polyketide synthases of a Diaporthe helianthi virulent isolate.</title>
        <authorList>
            <person name="Baroncelli R."/>
        </authorList>
    </citation>
    <scope>NUCLEOTIDE SEQUENCE [LARGE SCALE GENOMIC DNA]</scope>
    <source>
        <strain evidence="15">7/96</strain>
    </source>
</reference>
<dbReference type="InParanoid" id="A0A2P5I1H3"/>
<feature type="transmembrane region" description="Helical" evidence="12">
    <location>
        <begin position="1054"/>
        <end position="1077"/>
    </location>
</feature>
<accession>A0A2P5I1H3</accession>
<dbReference type="PROSITE" id="PS50893">
    <property type="entry name" value="ABC_TRANSPORTER_2"/>
    <property type="match status" value="2"/>
</dbReference>
<feature type="transmembrane region" description="Helical" evidence="12">
    <location>
        <begin position="362"/>
        <end position="383"/>
    </location>
</feature>
<dbReference type="InterPro" id="IPR017871">
    <property type="entry name" value="ABC_transporter-like_CS"/>
</dbReference>
<feature type="domain" description="ABC transmembrane type-1" evidence="14">
    <location>
        <begin position="236"/>
        <end position="512"/>
    </location>
</feature>
<evidence type="ECO:0000259" key="14">
    <source>
        <dbReference type="PROSITE" id="PS50929"/>
    </source>
</evidence>
<feature type="region of interest" description="Disordered" evidence="11">
    <location>
        <begin position="764"/>
        <end position="817"/>
    </location>
</feature>
<feature type="compositionally biased region" description="Low complexity" evidence="11">
    <location>
        <begin position="768"/>
        <end position="784"/>
    </location>
</feature>
<dbReference type="Pfam" id="PF00664">
    <property type="entry name" value="ABC_membrane"/>
    <property type="match status" value="2"/>
</dbReference>
<sequence>MGVNSRQLGCANIDSSFGPAVPVACRGGFDFTILFEQVFFVIIPAAALTVAASLRVWQLCRSQTVTPWTALQYSKQYVFVFGLENGFVDSIDNRNFPFVLAVQVRTLWLAETHDDSLQRIAILASVGLSLKVLLLLLEAVPKRSFIIDVALSREQTAGVYSLRTFWWLNGIFWLGSRKRLQHNDLYSIDQGLKTARFSSQLAAAWNRVDQNKKYALLLAVFSTLKWPLLLPALPRLILIGFNYAQPLLIRRVLEFIDDSLGQENIGYGLIGATIVIYTGLAIFNGYYGHLLSRSITLVRGSLVDIIYSKSLCVELSVAQEAAPAGLVTADVERIDFTVEKLHSLWASVIELALGTYLLKREVGWACIAPVIVALLCTFSTTYISKLISSRQKKWNQAVQQRVALTSSMLSNLKSVKMMGFSSYIANTLQEARMKELAASSGFRKFMAVINTIVLIPRQLSAPFTLTLYVLAVRNGPSAARLSAARAFTTLSLIEMITTPLGLLLQTLPSITSSLACLDRIQAYLKSPERTDQRAEDIDLDCELAEKDFIESSLSDLPAIYLKHASIAYTETGDCVLNSITLTVPHGSITSIVGPVGSAKSSLLKSLLGELYLQSGYLYVRPGPIAYCDQNAWIPNGSFRDCIIGPCDGEFDSAWYQEVIHACVLEEDINSFADGSDTNVGSRGITLSDGQKHRLALARAVYSRAPLLILDDMLRSLDLRTEMLISRHLSLVNQIAVLDQHGTLVQIGDFHKLNSCEGHVRDLCVQERSPQPSSPDSDSLVPGDDAQQRSGQHGHSPKPEKPLPKREETSGKGAQRIGTRSSGDYRFYFSPVGIWRTAVLLFAVICLAFATRFQRIWVEWWTEAYNQHSFYAGMYFMLALIACLSFTFFFWWMFMFVVPITAGGLHEQLVHSIFNARFDYLTTIDSGTILNRFSQDMAILNGQLAVAFFQTTSLIVMALSQIAFIAYGSKYMAASIPPTLVVLWLLSQFYLRTSRQLRILDIELKAPIYTSLIETQEGLATIRAFGWVPSYRRRCQSRIDDSKKAIYLLSMAQRWLAFVLDLIVAGLASVLVALATQLRTTTDAGALGVGLTSVIGFSTLVSQFISAYAELENSLGAVTRVKDCIENVKSEDTSTGQPPPREWPGHGAVDFCNVTATYNDIEKPALSDISFRVSPGQKVVICGRTGSGKSTLVSALLRLVDVQAGQIHVDGIDISTLSPEAVRRCMTVIPQTPFFLPGSVRLNMAPSSDQTTDEAMRSVLEKVGLWDLVAARGGLDASVPEVALSHGQQQLFCLAIAMLRGSRIVIMDEASSGVDEETETKMHHLIQEHFRDCTVISVSHRLKMAALSDLVVVLSGGRCVELGHPRMLLGEKGEFWRLTGSG</sequence>
<keyword evidence="6" id="KW-0547">Nucleotide-binding</keyword>
<feature type="domain" description="ABC transporter" evidence="13">
    <location>
        <begin position="1148"/>
        <end position="1380"/>
    </location>
</feature>
<feature type="transmembrane region" description="Helical" evidence="12">
    <location>
        <begin position="869"/>
        <end position="893"/>
    </location>
</feature>
<keyword evidence="4" id="KW-1003">Cell membrane</keyword>
<dbReference type="EMBL" id="MAVT02000376">
    <property type="protein sequence ID" value="POS76379.1"/>
    <property type="molecule type" value="Genomic_DNA"/>
</dbReference>
<dbReference type="InterPro" id="IPR003439">
    <property type="entry name" value="ABC_transporter-like_ATP-bd"/>
</dbReference>
<keyword evidence="16" id="KW-1185">Reference proteome</keyword>
<keyword evidence="5 12" id="KW-0812">Transmembrane</keyword>
<evidence type="ECO:0000256" key="1">
    <source>
        <dbReference type="ARBA" id="ARBA00004651"/>
    </source>
</evidence>
<dbReference type="FunFam" id="1.20.1560.10:FF:000055">
    <property type="entry name" value="ABC multidrug transporter (Eurofung)"/>
    <property type="match status" value="1"/>
</dbReference>
<dbReference type="FunFam" id="3.40.50.300:FF:002145">
    <property type="entry name" value="ABC transporter (MsbA subfamily)"/>
    <property type="match status" value="1"/>
</dbReference>
<keyword evidence="8 12" id="KW-1133">Transmembrane helix</keyword>
<keyword evidence="3" id="KW-0813">Transport</keyword>
<evidence type="ECO:0000256" key="11">
    <source>
        <dbReference type="SAM" id="MobiDB-lite"/>
    </source>
</evidence>